<protein>
    <submittedName>
        <fullName evidence="3">DNA-binding protein</fullName>
    </submittedName>
</protein>
<reference evidence="4" key="1">
    <citation type="journal article" date="2019" name="Int. J. Syst. Evol. Microbiol.">
        <title>The Global Catalogue of Microorganisms (GCM) 10K type strain sequencing project: providing services to taxonomists for standard genome sequencing and annotation.</title>
        <authorList>
            <consortium name="The Broad Institute Genomics Platform"/>
            <consortium name="The Broad Institute Genome Sequencing Center for Infectious Disease"/>
            <person name="Wu L."/>
            <person name="Ma J."/>
        </authorList>
    </citation>
    <scope>NUCLEOTIDE SEQUENCE [LARGE SCALE GENOMIC DNA]</scope>
    <source>
        <strain evidence="4">KCTC 42424</strain>
    </source>
</reference>
<feature type="coiled-coil region" evidence="1">
    <location>
        <begin position="80"/>
        <end position="224"/>
    </location>
</feature>
<keyword evidence="3" id="KW-0238">DNA-binding</keyword>
<gene>
    <name evidence="3" type="ORF">ACFOMG_07915</name>
</gene>
<organism evidence="3 4">
    <name type="scientific">Bacterioplanoides pacificum</name>
    <dbReference type="NCBI Taxonomy" id="1171596"/>
    <lineage>
        <taxon>Bacteria</taxon>
        <taxon>Pseudomonadati</taxon>
        <taxon>Pseudomonadota</taxon>
        <taxon>Gammaproteobacteria</taxon>
        <taxon>Oceanospirillales</taxon>
        <taxon>Oceanospirillaceae</taxon>
        <taxon>Bacterioplanoides</taxon>
    </lineage>
</organism>
<feature type="domain" description="KfrA N-terminal DNA-binding" evidence="2">
    <location>
        <begin position="8"/>
        <end position="118"/>
    </location>
</feature>
<dbReference type="InterPro" id="IPR021104">
    <property type="entry name" value="KfrA_DNA-bd_N"/>
</dbReference>
<dbReference type="EMBL" id="JBHRYB010000005">
    <property type="protein sequence ID" value="MFC3680035.1"/>
    <property type="molecule type" value="Genomic_DNA"/>
</dbReference>
<dbReference type="Pfam" id="PF11740">
    <property type="entry name" value="KfrA_N"/>
    <property type="match status" value="1"/>
</dbReference>
<dbReference type="Proteomes" id="UP001595722">
    <property type="component" value="Unassembled WGS sequence"/>
</dbReference>
<evidence type="ECO:0000259" key="2">
    <source>
        <dbReference type="Pfam" id="PF11740"/>
    </source>
</evidence>
<sequence>MARGGINKVRVAKARQSLISQGKNPSIDAVRVALGNTGSKSTIHRYLKEIEEQEATQLDDEALLSQPIRELICRLASTLKQEAQQLVEEQQHQADQQQRKMQQQHHELEQQVTQLRDTLQQSEQRLADTEQQLLSVISARDHWQTEARQNHQQAEALQSLIEEKQNQIDSLEEKHRHNRDALQHYRQSVQTQRDQDLRQHEQQIQQLQAEIRTLNQTINLKQSDITELTKDNGRLLADSGNLQRQLDDARTQHSTCQQQLARQDHEFQQQLQQLTQLQLLNQQQQQQLALQQQREDESKESQQQLRLTIAALEAQLSAKDQLLERLLQGKTEPADADPGSGN</sequence>
<keyword evidence="4" id="KW-1185">Reference proteome</keyword>
<evidence type="ECO:0000256" key="1">
    <source>
        <dbReference type="SAM" id="Coils"/>
    </source>
</evidence>
<dbReference type="RefSeq" id="WP_376865868.1">
    <property type="nucleotide sequence ID" value="NZ_JBHRYB010000005.1"/>
</dbReference>
<proteinExistence type="predicted"/>
<keyword evidence="1" id="KW-0175">Coiled coil</keyword>
<name>A0ABV7VRX1_9GAMM</name>
<comment type="caution">
    <text evidence="3">The sequence shown here is derived from an EMBL/GenBank/DDBJ whole genome shotgun (WGS) entry which is preliminary data.</text>
</comment>
<evidence type="ECO:0000313" key="3">
    <source>
        <dbReference type="EMBL" id="MFC3680035.1"/>
    </source>
</evidence>
<evidence type="ECO:0000313" key="4">
    <source>
        <dbReference type="Proteomes" id="UP001595722"/>
    </source>
</evidence>
<dbReference type="GO" id="GO:0003677">
    <property type="term" value="F:DNA binding"/>
    <property type="evidence" value="ECO:0007669"/>
    <property type="project" value="UniProtKB-KW"/>
</dbReference>
<accession>A0ABV7VRX1</accession>
<feature type="coiled-coil region" evidence="1">
    <location>
        <begin position="267"/>
        <end position="300"/>
    </location>
</feature>